<comment type="caution">
    <text evidence="1">The sequence shown here is derived from an EMBL/GenBank/DDBJ whole genome shotgun (WGS) entry which is preliminary data.</text>
</comment>
<gene>
    <name evidence="1" type="ORF">Vadar_026123</name>
</gene>
<dbReference type="Proteomes" id="UP000828048">
    <property type="component" value="Chromosome 1"/>
</dbReference>
<dbReference type="EMBL" id="CM037151">
    <property type="protein sequence ID" value="KAH7844255.1"/>
    <property type="molecule type" value="Genomic_DNA"/>
</dbReference>
<reference evidence="1 2" key="1">
    <citation type="journal article" date="2021" name="Hortic Res">
        <title>High-quality reference genome and annotation aids understanding of berry development for evergreen blueberry (Vaccinium darrowii).</title>
        <authorList>
            <person name="Yu J."/>
            <person name="Hulse-Kemp A.M."/>
            <person name="Babiker E."/>
            <person name="Staton M."/>
        </authorList>
    </citation>
    <scope>NUCLEOTIDE SEQUENCE [LARGE SCALE GENOMIC DNA]</scope>
    <source>
        <strain evidence="2">cv. NJ 8807/NJ 8810</strain>
        <tissue evidence="1">Young leaf</tissue>
    </source>
</reference>
<protein>
    <submittedName>
        <fullName evidence="1">Uncharacterized protein</fullName>
    </submittedName>
</protein>
<accession>A0ACB7XUP4</accession>
<sequence>MSKTEYDSMIQRANASSSSSTATHVTLGNTYLHSSSRNTPWILDSGASDHMTGDLSLLNDVVKTYVTIADGTKIRVQGIGTYRSSGLVFQSVLYLPQFPFNLLSIHKLSHTHQCSILFSPSHCEFQDLQTKRMIGGGYEKNGLYYLQEQQQQQSSSHSALHSTVTPYQWHCRLGHPSSANLRHVS</sequence>
<evidence type="ECO:0000313" key="1">
    <source>
        <dbReference type="EMBL" id="KAH7844255.1"/>
    </source>
</evidence>
<name>A0ACB7XUP4_9ERIC</name>
<evidence type="ECO:0000313" key="2">
    <source>
        <dbReference type="Proteomes" id="UP000828048"/>
    </source>
</evidence>
<keyword evidence="2" id="KW-1185">Reference proteome</keyword>
<proteinExistence type="predicted"/>
<organism evidence="1 2">
    <name type="scientific">Vaccinium darrowii</name>
    <dbReference type="NCBI Taxonomy" id="229202"/>
    <lineage>
        <taxon>Eukaryota</taxon>
        <taxon>Viridiplantae</taxon>
        <taxon>Streptophyta</taxon>
        <taxon>Embryophyta</taxon>
        <taxon>Tracheophyta</taxon>
        <taxon>Spermatophyta</taxon>
        <taxon>Magnoliopsida</taxon>
        <taxon>eudicotyledons</taxon>
        <taxon>Gunneridae</taxon>
        <taxon>Pentapetalae</taxon>
        <taxon>asterids</taxon>
        <taxon>Ericales</taxon>
        <taxon>Ericaceae</taxon>
        <taxon>Vaccinioideae</taxon>
        <taxon>Vaccinieae</taxon>
        <taxon>Vaccinium</taxon>
    </lineage>
</organism>